<feature type="domain" description="Tyrosine specific protein phosphatases" evidence="4">
    <location>
        <begin position="75"/>
        <end position="143"/>
    </location>
</feature>
<keyword evidence="1" id="KW-0378">Hydrolase</keyword>
<dbReference type="GO" id="GO:0004721">
    <property type="term" value="F:phosphoprotein phosphatase activity"/>
    <property type="evidence" value="ECO:0007669"/>
    <property type="project" value="UniProtKB-KW"/>
</dbReference>
<keyword evidence="2" id="KW-0904">Protein phosphatase</keyword>
<dbReference type="Proteomes" id="UP000177091">
    <property type="component" value="Unassembled WGS sequence"/>
</dbReference>
<evidence type="ECO:0000313" key="6">
    <source>
        <dbReference type="Proteomes" id="UP000177091"/>
    </source>
</evidence>
<sequence>MNDDHLFDYSKITDTIFIGSDLCKGNVCPIHSEQFRKLGVKAELNLTAEHKETPPDEIDLYTWMPVVDHTPPTPDQFDIGTSMIDQVVTKGKTIYIHCKAGHGRSPTMVAAYLIRFKGMGVEEAISFISSQRPGVHLDDAQRQALEEYSKKWLK</sequence>
<dbReference type="FunFam" id="3.90.190.10:FF:000157">
    <property type="entry name" value="Protein-tyrosine phosphatase"/>
    <property type="match status" value="1"/>
</dbReference>
<dbReference type="InterPro" id="IPR029021">
    <property type="entry name" value="Prot-tyrosine_phosphatase-like"/>
</dbReference>
<dbReference type="InterPro" id="IPR000340">
    <property type="entry name" value="Dual-sp_phosphatase_cat-dom"/>
</dbReference>
<evidence type="ECO:0008006" key="7">
    <source>
        <dbReference type="Google" id="ProtNLM"/>
    </source>
</evidence>
<dbReference type="PROSITE" id="PS50056">
    <property type="entry name" value="TYR_PHOSPHATASE_2"/>
    <property type="match status" value="1"/>
</dbReference>
<evidence type="ECO:0000313" key="5">
    <source>
        <dbReference type="EMBL" id="OGM03538.1"/>
    </source>
</evidence>
<proteinExistence type="predicted"/>
<evidence type="ECO:0000259" key="3">
    <source>
        <dbReference type="PROSITE" id="PS50054"/>
    </source>
</evidence>
<reference evidence="5 6" key="1">
    <citation type="journal article" date="2016" name="Nat. Commun.">
        <title>Thousands of microbial genomes shed light on interconnected biogeochemical processes in an aquifer system.</title>
        <authorList>
            <person name="Anantharaman K."/>
            <person name="Brown C.T."/>
            <person name="Hug L.A."/>
            <person name="Sharon I."/>
            <person name="Castelle C.J."/>
            <person name="Probst A.J."/>
            <person name="Thomas B.C."/>
            <person name="Singh A."/>
            <person name="Wilkins M.J."/>
            <person name="Karaoz U."/>
            <person name="Brodie E.L."/>
            <person name="Williams K.H."/>
            <person name="Hubbard S.S."/>
            <person name="Banfield J.F."/>
        </authorList>
    </citation>
    <scope>NUCLEOTIDE SEQUENCE [LARGE SCALE GENOMIC DNA]</scope>
</reference>
<dbReference type="PANTHER" id="PTHR46274">
    <property type="entry name" value="PHOSPHATIDYLINOSITOL PHOSPHATASE"/>
    <property type="match status" value="1"/>
</dbReference>
<dbReference type="PROSITE" id="PS00383">
    <property type="entry name" value="TYR_PHOSPHATASE_1"/>
    <property type="match status" value="1"/>
</dbReference>
<dbReference type="Pfam" id="PF00782">
    <property type="entry name" value="DSPc"/>
    <property type="match status" value="1"/>
</dbReference>
<dbReference type="PROSITE" id="PS50054">
    <property type="entry name" value="TYR_PHOSPHATASE_DUAL"/>
    <property type="match status" value="1"/>
</dbReference>
<evidence type="ECO:0000259" key="4">
    <source>
        <dbReference type="PROSITE" id="PS50056"/>
    </source>
</evidence>
<dbReference type="EMBL" id="MGFK01000035">
    <property type="protein sequence ID" value="OGM03538.1"/>
    <property type="molecule type" value="Genomic_DNA"/>
</dbReference>
<dbReference type="SMART" id="SM00404">
    <property type="entry name" value="PTPc_motif"/>
    <property type="match status" value="1"/>
</dbReference>
<accession>A0A1F7WN42</accession>
<comment type="caution">
    <text evidence="5">The sequence shown here is derived from an EMBL/GenBank/DDBJ whole genome shotgun (WGS) entry which is preliminary data.</text>
</comment>
<organism evidence="5 6">
    <name type="scientific">Candidatus Woesebacteria bacterium GWA1_42_12</name>
    <dbReference type="NCBI Taxonomy" id="1802472"/>
    <lineage>
        <taxon>Bacteria</taxon>
        <taxon>Candidatus Woeseibacteriota</taxon>
    </lineage>
</organism>
<protein>
    <recommendedName>
        <fullName evidence="7">Tyrosine specific protein phosphatases domain-containing protein</fullName>
    </recommendedName>
</protein>
<dbReference type="InterPro" id="IPR020422">
    <property type="entry name" value="TYR_PHOSPHATASE_DUAL_dom"/>
</dbReference>
<dbReference type="PANTHER" id="PTHR46274:SF6">
    <property type="entry name" value="TYR_PHOSPHATASE_2 DOMAIN-CONTAINING PROTEIN"/>
    <property type="match status" value="1"/>
</dbReference>
<evidence type="ECO:0000256" key="2">
    <source>
        <dbReference type="ARBA" id="ARBA00022912"/>
    </source>
</evidence>
<gene>
    <name evidence="5" type="ORF">A2112_01040</name>
</gene>
<feature type="domain" description="Tyrosine-protein phosphatase" evidence="3">
    <location>
        <begin position="8"/>
        <end position="154"/>
    </location>
</feature>
<dbReference type="Gene3D" id="3.90.190.10">
    <property type="entry name" value="Protein tyrosine phosphatase superfamily"/>
    <property type="match status" value="1"/>
</dbReference>
<dbReference type="SUPFAM" id="SSF52799">
    <property type="entry name" value="(Phosphotyrosine protein) phosphatases II"/>
    <property type="match status" value="1"/>
</dbReference>
<dbReference type="InterPro" id="IPR003595">
    <property type="entry name" value="Tyr_Pase_cat"/>
</dbReference>
<dbReference type="AlphaFoldDB" id="A0A1F7WN42"/>
<dbReference type="InterPro" id="IPR000387">
    <property type="entry name" value="Tyr_Pase_dom"/>
</dbReference>
<dbReference type="InterPro" id="IPR016130">
    <property type="entry name" value="Tyr_Pase_AS"/>
</dbReference>
<name>A0A1F7WN42_9BACT</name>
<evidence type="ECO:0000256" key="1">
    <source>
        <dbReference type="ARBA" id="ARBA00022801"/>
    </source>
</evidence>
<dbReference type="SMART" id="SM00195">
    <property type="entry name" value="DSPc"/>
    <property type="match status" value="1"/>
</dbReference>